<dbReference type="Proteomes" id="UP000249873">
    <property type="component" value="Chromosome"/>
</dbReference>
<evidence type="ECO:0000313" key="3">
    <source>
        <dbReference type="EMBL" id="AWV96942.1"/>
    </source>
</evidence>
<protein>
    <recommendedName>
        <fullName evidence="1">tRNA uridine(34) hydroxylase</fullName>
        <ecNumber evidence="1">1.14.-.-</ecNumber>
    </recommendedName>
    <alternativeName>
        <fullName evidence="1">tRNA hydroxylation protein O</fullName>
    </alternativeName>
</protein>
<dbReference type="PANTHER" id="PTHR43268">
    <property type="entry name" value="THIOSULFATE SULFURTRANSFERASE/RHODANESE-LIKE DOMAIN-CONTAINING PROTEIN 2"/>
    <property type="match status" value="1"/>
</dbReference>
<comment type="similarity">
    <text evidence="1">Belongs to the TrhO family.</text>
</comment>
<dbReference type="PROSITE" id="PS50206">
    <property type="entry name" value="RHODANESE_3"/>
    <property type="match status" value="1"/>
</dbReference>
<dbReference type="CDD" id="cd01518">
    <property type="entry name" value="RHOD_YceA"/>
    <property type="match status" value="1"/>
</dbReference>
<dbReference type="KEGG" id="als:DJ013_01625"/>
<reference evidence="3 4" key="1">
    <citation type="submission" date="2018-05" db="EMBL/GenBank/DDBJ databases">
        <title>Complete genome sequence of Arcticibacterium luteifluviistationis SM1504T, a cytophagaceae bacterium isolated from Arctic surface seawater.</title>
        <authorList>
            <person name="Li Y."/>
            <person name="Qin Q.-L."/>
        </authorList>
    </citation>
    <scope>NUCLEOTIDE SEQUENCE [LARGE SCALE GENOMIC DNA]</scope>
    <source>
        <strain evidence="3 4">SM1504</strain>
    </source>
</reference>
<feature type="domain" description="Rhodanese" evidence="2">
    <location>
        <begin position="122"/>
        <end position="215"/>
    </location>
</feature>
<proteinExistence type="inferred from homology"/>
<accession>A0A2Z4G703</accession>
<dbReference type="Pfam" id="PF12368">
    <property type="entry name" value="Rhodanese_C"/>
    <property type="match status" value="1"/>
</dbReference>
<dbReference type="HAMAP" id="MF_00469">
    <property type="entry name" value="TrhO"/>
    <property type="match status" value="1"/>
</dbReference>
<organism evidence="3 4">
    <name type="scientific">Arcticibacterium luteifluviistationis</name>
    <dbReference type="NCBI Taxonomy" id="1784714"/>
    <lineage>
        <taxon>Bacteria</taxon>
        <taxon>Pseudomonadati</taxon>
        <taxon>Bacteroidota</taxon>
        <taxon>Cytophagia</taxon>
        <taxon>Cytophagales</taxon>
        <taxon>Leadbetterellaceae</taxon>
        <taxon>Arcticibacterium</taxon>
    </lineage>
</organism>
<sequence length="328" mass="37186">MKEFNVILYYIYAPIENLVEYRDIHHQFCLDNNLLGRIIVAPEGLNGTVSGLKADCEAYMKWIKADGRFSGVEFKVEPQEGHTFKKLYVRIKKEIVHSELGVNPNVRTGKHLEPDEFKAMMHDEDVVLVDMRSNYEHSVGKFKGAVTFDMGNLRDLPDHIQEIDHLRDKKIITYCTGGIKCEKASAYLLEQGFEDVYQLHGGIIKYGLEAGGEDFDGKCYVFDGRLTTDVNSINPEVISECHVCQTKSDRMVNCANPVCNQHVAICEKCGEELEGACSPACKEHPKKRPYNGTGYYQKTLEGYKPEIAARTRKNTKKLHIVEDLGLKD</sequence>
<dbReference type="GO" id="GO:0006400">
    <property type="term" value="P:tRNA modification"/>
    <property type="evidence" value="ECO:0007669"/>
    <property type="project" value="UniProtKB-UniRule"/>
</dbReference>
<dbReference type="AlphaFoldDB" id="A0A2Z4G703"/>
<dbReference type="InterPro" id="IPR020936">
    <property type="entry name" value="TrhO"/>
</dbReference>
<dbReference type="Gene3D" id="3.30.70.100">
    <property type="match status" value="1"/>
</dbReference>
<name>A0A2Z4G703_9BACT</name>
<dbReference type="InterPro" id="IPR022111">
    <property type="entry name" value="Rhodanese_C"/>
</dbReference>
<dbReference type="NCBIfam" id="NF001135">
    <property type="entry name" value="PRK00142.1-3"/>
    <property type="match status" value="1"/>
</dbReference>
<comment type="function">
    <text evidence="1">Catalyzes oxygen-dependent 5-hydroxyuridine (ho5U) modification at position 34 in tRNAs.</text>
</comment>
<dbReference type="EMBL" id="CP029480">
    <property type="protein sequence ID" value="AWV96942.1"/>
    <property type="molecule type" value="Genomic_DNA"/>
</dbReference>
<dbReference type="GO" id="GO:0016705">
    <property type="term" value="F:oxidoreductase activity, acting on paired donors, with incorporation or reduction of molecular oxygen"/>
    <property type="evidence" value="ECO:0007669"/>
    <property type="project" value="UniProtKB-UniRule"/>
</dbReference>
<dbReference type="Gene3D" id="3.40.250.10">
    <property type="entry name" value="Rhodanese-like domain"/>
    <property type="match status" value="1"/>
</dbReference>
<dbReference type="Pfam" id="PF00581">
    <property type="entry name" value="Rhodanese"/>
    <property type="match status" value="1"/>
</dbReference>
<keyword evidence="4" id="KW-1185">Reference proteome</keyword>
<dbReference type="OrthoDB" id="9778326at2"/>
<dbReference type="RefSeq" id="WP_111370044.1">
    <property type="nucleotide sequence ID" value="NZ_CP029480.1"/>
</dbReference>
<dbReference type="PANTHER" id="PTHR43268:SF3">
    <property type="entry name" value="RHODANESE-LIKE DOMAIN-CONTAINING PROTEIN 7-RELATED"/>
    <property type="match status" value="1"/>
</dbReference>
<keyword evidence="1" id="KW-0819">tRNA processing</keyword>
<dbReference type="InterPro" id="IPR001763">
    <property type="entry name" value="Rhodanese-like_dom"/>
</dbReference>
<dbReference type="SUPFAM" id="SSF52821">
    <property type="entry name" value="Rhodanese/Cell cycle control phosphatase"/>
    <property type="match status" value="1"/>
</dbReference>
<evidence type="ECO:0000313" key="4">
    <source>
        <dbReference type="Proteomes" id="UP000249873"/>
    </source>
</evidence>
<dbReference type="InterPro" id="IPR036873">
    <property type="entry name" value="Rhodanese-like_dom_sf"/>
</dbReference>
<gene>
    <name evidence="1" type="primary">trhO</name>
    <name evidence="3" type="ORF">DJ013_01625</name>
</gene>
<dbReference type="EC" id="1.14.-.-" evidence="1"/>
<dbReference type="InterPro" id="IPR040503">
    <property type="entry name" value="TRHO_N"/>
</dbReference>
<comment type="catalytic activity">
    <reaction evidence="1">
        <text>uridine(34) in tRNA + AH2 + O2 = 5-hydroxyuridine(34) in tRNA + A + H2O</text>
        <dbReference type="Rhea" id="RHEA:64224"/>
        <dbReference type="Rhea" id="RHEA-COMP:11727"/>
        <dbReference type="Rhea" id="RHEA-COMP:13381"/>
        <dbReference type="ChEBI" id="CHEBI:13193"/>
        <dbReference type="ChEBI" id="CHEBI:15377"/>
        <dbReference type="ChEBI" id="CHEBI:15379"/>
        <dbReference type="ChEBI" id="CHEBI:17499"/>
        <dbReference type="ChEBI" id="CHEBI:65315"/>
        <dbReference type="ChEBI" id="CHEBI:136877"/>
    </reaction>
</comment>
<evidence type="ECO:0000256" key="1">
    <source>
        <dbReference type="HAMAP-Rule" id="MF_00469"/>
    </source>
</evidence>
<dbReference type="SMART" id="SM00450">
    <property type="entry name" value="RHOD"/>
    <property type="match status" value="1"/>
</dbReference>
<keyword evidence="1" id="KW-0560">Oxidoreductase</keyword>
<evidence type="ECO:0000259" key="2">
    <source>
        <dbReference type="PROSITE" id="PS50206"/>
    </source>
</evidence>
<dbReference type="Pfam" id="PF17773">
    <property type="entry name" value="UPF0176_N"/>
    <property type="match status" value="1"/>
</dbReference>